<dbReference type="RefSeq" id="WP_128556372.1">
    <property type="nucleotide sequence ID" value="NZ_QUAK01000076.1"/>
</dbReference>
<evidence type="ECO:0000313" key="2">
    <source>
        <dbReference type="Proteomes" id="UP000263094"/>
    </source>
</evidence>
<dbReference type="Proteomes" id="UP000263094">
    <property type="component" value="Unassembled WGS sequence"/>
</dbReference>
<sequence length="76" mass="8246">MTGHEKAATTLNHGELPYPRGTLVLDSISERTGLLMGVVEERLKSNGKLVKSQAFMAPEGGGIEWDVPLDRITAVR</sequence>
<organism evidence="1 2">
    <name type="scientific">Streptomyces triticagri</name>
    <dbReference type="NCBI Taxonomy" id="2293568"/>
    <lineage>
        <taxon>Bacteria</taxon>
        <taxon>Bacillati</taxon>
        <taxon>Actinomycetota</taxon>
        <taxon>Actinomycetes</taxon>
        <taxon>Kitasatosporales</taxon>
        <taxon>Streptomycetaceae</taxon>
        <taxon>Streptomyces</taxon>
    </lineage>
</organism>
<accession>A0A372M5A4</accession>
<proteinExistence type="predicted"/>
<comment type="caution">
    <text evidence="1">The sequence shown here is derived from an EMBL/GenBank/DDBJ whole genome shotgun (WGS) entry which is preliminary data.</text>
</comment>
<dbReference type="OrthoDB" id="3855669at2"/>
<evidence type="ECO:0000313" key="1">
    <source>
        <dbReference type="EMBL" id="RFU86061.1"/>
    </source>
</evidence>
<name>A0A372M5A4_9ACTN</name>
<gene>
    <name evidence="1" type="ORF">DY218_14235</name>
</gene>
<keyword evidence="2" id="KW-1185">Reference proteome</keyword>
<protein>
    <submittedName>
        <fullName evidence="1">Uncharacterized protein</fullName>
    </submittedName>
</protein>
<dbReference type="EMBL" id="QUAK01000076">
    <property type="protein sequence ID" value="RFU86061.1"/>
    <property type="molecule type" value="Genomic_DNA"/>
</dbReference>
<dbReference type="AlphaFoldDB" id="A0A372M5A4"/>
<reference evidence="1 2" key="1">
    <citation type="submission" date="2018-08" db="EMBL/GenBank/DDBJ databases">
        <title>Isolation, diversity and antifungal activity of Actinobacteria from wheat.</title>
        <authorList>
            <person name="Han C."/>
        </authorList>
    </citation>
    <scope>NUCLEOTIDE SEQUENCE [LARGE SCALE GENOMIC DNA]</scope>
    <source>
        <strain evidence="1 2">NEAU-YY421</strain>
    </source>
</reference>